<dbReference type="OrthoDB" id="422700at2759"/>
<keyword evidence="9" id="KW-1185">Reference proteome</keyword>
<comment type="caution">
    <text evidence="8">The sequence shown here is derived from an EMBL/GenBank/DDBJ whole genome shotgun (WGS) entry which is preliminary data.</text>
</comment>
<sequence length="173" mass="20357">MSQEIYHEKQSFMFCAIHAINNLFQKKLFTKAQFDEICKLLSPDYYINPHKSVLGIGNYDVNCIMKALESQEKELIWYDKRREITAESIEINNNSLFGYILNAPSDYTFGFISIPIKSRHWITFRKGNDDNFYNLDSKLDRPKLIGSSEDFIIYLKNEMITNDKELFIVISKN</sequence>
<dbReference type="PROSITE" id="PS50957">
    <property type="entry name" value="JOSEPHIN"/>
    <property type="match status" value="1"/>
</dbReference>
<protein>
    <recommendedName>
        <fullName evidence="2">ubiquitinyl hydrolase 1</fullName>
        <ecNumber evidence="2">3.4.19.12</ecNumber>
    </recommendedName>
</protein>
<evidence type="ECO:0000256" key="4">
    <source>
        <dbReference type="ARBA" id="ARBA00022786"/>
    </source>
</evidence>
<organism evidence="8 9">
    <name type="scientific">Polypedilum vanderplanki</name>
    <name type="common">Sleeping chironomid midge</name>
    <dbReference type="NCBI Taxonomy" id="319348"/>
    <lineage>
        <taxon>Eukaryota</taxon>
        <taxon>Metazoa</taxon>
        <taxon>Ecdysozoa</taxon>
        <taxon>Arthropoda</taxon>
        <taxon>Hexapoda</taxon>
        <taxon>Insecta</taxon>
        <taxon>Pterygota</taxon>
        <taxon>Neoptera</taxon>
        <taxon>Endopterygota</taxon>
        <taxon>Diptera</taxon>
        <taxon>Nematocera</taxon>
        <taxon>Chironomoidea</taxon>
        <taxon>Chironomidae</taxon>
        <taxon>Chironominae</taxon>
        <taxon>Polypedilum</taxon>
        <taxon>Polypedilum</taxon>
    </lineage>
</organism>
<evidence type="ECO:0000256" key="5">
    <source>
        <dbReference type="ARBA" id="ARBA00022801"/>
    </source>
</evidence>
<comment type="catalytic activity">
    <reaction evidence="1">
        <text>Thiol-dependent hydrolysis of ester, thioester, amide, peptide and isopeptide bonds formed by the C-terminal Gly of ubiquitin (a 76-residue protein attached to proteins as an intracellular targeting signal).</text>
        <dbReference type="EC" id="3.4.19.12"/>
    </reaction>
</comment>
<name>A0A9J6BP69_POLVA</name>
<feature type="active site" evidence="6">
    <location>
        <position position="136"/>
    </location>
</feature>
<dbReference type="GO" id="GO:0016579">
    <property type="term" value="P:protein deubiquitination"/>
    <property type="evidence" value="ECO:0007669"/>
    <property type="project" value="InterPro"/>
</dbReference>
<gene>
    <name evidence="8" type="ORF">PVAND_001695</name>
</gene>
<keyword evidence="5 6" id="KW-0378">Hydrolase</keyword>
<feature type="active site" evidence="6">
    <location>
        <position position="120"/>
    </location>
</feature>
<keyword evidence="3" id="KW-0645">Protease</keyword>
<accession>A0A9J6BP69</accession>
<dbReference type="GO" id="GO:0004843">
    <property type="term" value="F:cysteine-type deubiquitinase activity"/>
    <property type="evidence" value="ECO:0007669"/>
    <property type="project" value="UniProtKB-EC"/>
</dbReference>
<feature type="domain" description="Josephin" evidence="7">
    <location>
        <begin position="2"/>
        <end position="173"/>
    </location>
</feature>
<evidence type="ECO:0000256" key="3">
    <source>
        <dbReference type="ARBA" id="ARBA00022670"/>
    </source>
</evidence>
<evidence type="ECO:0000313" key="8">
    <source>
        <dbReference type="EMBL" id="KAG5671501.1"/>
    </source>
</evidence>
<dbReference type="PANTHER" id="PTHR13291:SF0">
    <property type="entry name" value="JOSEPHIN-LIKE PROTEIN"/>
    <property type="match status" value="1"/>
</dbReference>
<feature type="active site" evidence="6">
    <location>
        <position position="15"/>
    </location>
</feature>
<proteinExistence type="predicted"/>
<evidence type="ECO:0000313" key="9">
    <source>
        <dbReference type="Proteomes" id="UP001107558"/>
    </source>
</evidence>
<evidence type="ECO:0000259" key="7">
    <source>
        <dbReference type="PROSITE" id="PS50957"/>
    </source>
</evidence>
<reference evidence="8" key="1">
    <citation type="submission" date="2021-03" db="EMBL/GenBank/DDBJ databases">
        <title>Chromosome level genome of the anhydrobiotic midge Polypedilum vanderplanki.</title>
        <authorList>
            <person name="Yoshida Y."/>
            <person name="Kikawada T."/>
            <person name="Gusev O."/>
        </authorList>
    </citation>
    <scope>NUCLEOTIDE SEQUENCE</scope>
    <source>
        <strain evidence="8">NIAS01</strain>
        <tissue evidence="8">Whole body or cell culture</tissue>
    </source>
</reference>
<dbReference type="AlphaFoldDB" id="A0A9J6BP69"/>
<keyword evidence="4" id="KW-0833">Ubl conjugation pathway</keyword>
<dbReference type="EC" id="3.4.19.12" evidence="2"/>
<dbReference type="InterPro" id="IPR006155">
    <property type="entry name" value="Josephin"/>
</dbReference>
<dbReference type="EMBL" id="JADBJN010000003">
    <property type="protein sequence ID" value="KAG5671501.1"/>
    <property type="molecule type" value="Genomic_DNA"/>
</dbReference>
<dbReference type="InterPro" id="IPR040053">
    <property type="entry name" value="JOSD1/2"/>
</dbReference>
<dbReference type="Proteomes" id="UP001107558">
    <property type="component" value="Chromosome 3"/>
</dbReference>
<dbReference type="SMART" id="SM01246">
    <property type="entry name" value="Josephin"/>
    <property type="match status" value="1"/>
</dbReference>
<dbReference type="PANTHER" id="PTHR13291">
    <property type="entry name" value="JOSEPHIN 1, 2"/>
    <property type="match status" value="1"/>
</dbReference>
<dbReference type="GO" id="GO:0006508">
    <property type="term" value="P:proteolysis"/>
    <property type="evidence" value="ECO:0007669"/>
    <property type="project" value="UniProtKB-KW"/>
</dbReference>
<evidence type="ECO:0000256" key="1">
    <source>
        <dbReference type="ARBA" id="ARBA00000707"/>
    </source>
</evidence>
<evidence type="ECO:0000256" key="6">
    <source>
        <dbReference type="PROSITE-ProRule" id="PRU00331"/>
    </source>
</evidence>
<dbReference type="Gene3D" id="3.90.70.40">
    <property type="match status" value="1"/>
</dbReference>
<dbReference type="Pfam" id="PF02099">
    <property type="entry name" value="Josephin"/>
    <property type="match status" value="1"/>
</dbReference>
<evidence type="ECO:0000256" key="2">
    <source>
        <dbReference type="ARBA" id="ARBA00012759"/>
    </source>
</evidence>